<dbReference type="EMBL" id="JACAZI010000023">
    <property type="protein sequence ID" value="KAF7336271.1"/>
    <property type="molecule type" value="Genomic_DNA"/>
</dbReference>
<evidence type="ECO:0000256" key="7">
    <source>
        <dbReference type="ARBA" id="ARBA00023242"/>
    </source>
</evidence>
<dbReference type="GO" id="GO:0005634">
    <property type="term" value="C:nucleus"/>
    <property type="evidence" value="ECO:0007669"/>
    <property type="project" value="UniProtKB-SubCell"/>
</dbReference>
<protein>
    <recommendedName>
        <fullName evidence="9">Zn(2)-C6 fungal-type domain-containing protein</fullName>
    </recommendedName>
</protein>
<feature type="region of interest" description="Disordered" evidence="8">
    <location>
        <begin position="350"/>
        <end position="375"/>
    </location>
</feature>
<keyword evidence="11" id="KW-1185">Reference proteome</keyword>
<dbReference type="PANTHER" id="PTHR31313">
    <property type="entry name" value="TY1 ENHANCER ACTIVATOR"/>
    <property type="match status" value="1"/>
</dbReference>
<evidence type="ECO:0000256" key="1">
    <source>
        <dbReference type="ARBA" id="ARBA00004123"/>
    </source>
</evidence>
<keyword evidence="2" id="KW-0479">Metal-binding</keyword>
<keyword evidence="5" id="KW-0238">DNA-binding</keyword>
<evidence type="ECO:0000256" key="6">
    <source>
        <dbReference type="ARBA" id="ARBA00023163"/>
    </source>
</evidence>
<organism evidence="10 11">
    <name type="scientific">Mycena venus</name>
    <dbReference type="NCBI Taxonomy" id="2733690"/>
    <lineage>
        <taxon>Eukaryota</taxon>
        <taxon>Fungi</taxon>
        <taxon>Dikarya</taxon>
        <taxon>Basidiomycota</taxon>
        <taxon>Agaricomycotina</taxon>
        <taxon>Agaricomycetes</taxon>
        <taxon>Agaricomycetidae</taxon>
        <taxon>Agaricales</taxon>
        <taxon>Marasmiineae</taxon>
        <taxon>Mycenaceae</taxon>
        <taxon>Mycena</taxon>
    </lineage>
</organism>
<evidence type="ECO:0000256" key="5">
    <source>
        <dbReference type="ARBA" id="ARBA00023125"/>
    </source>
</evidence>
<keyword evidence="3" id="KW-0862">Zinc</keyword>
<gene>
    <name evidence="10" type="ORF">MVEN_02175400</name>
</gene>
<dbReference type="GO" id="GO:0000981">
    <property type="term" value="F:DNA-binding transcription factor activity, RNA polymerase II-specific"/>
    <property type="evidence" value="ECO:0007669"/>
    <property type="project" value="InterPro"/>
</dbReference>
<dbReference type="GO" id="GO:0008270">
    <property type="term" value="F:zinc ion binding"/>
    <property type="evidence" value="ECO:0007669"/>
    <property type="project" value="InterPro"/>
</dbReference>
<feature type="region of interest" description="Disordered" evidence="8">
    <location>
        <begin position="148"/>
        <end position="168"/>
    </location>
</feature>
<evidence type="ECO:0000313" key="10">
    <source>
        <dbReference type="EMBL" id="KAF7336271.1"/>
    </source>
</evidence>
<comment type="caution">
    <text evidence="10">The sequence shown here is derived from an EMBL/GenBank/DDBJ whole genome shotgun (WGS) entry which is preliminary data.</text>
</comment>
<evidence type="ECO:0000256" key="2">
    <source>
        <dbReference type="ARBA" id="ARBA00022723"/>
    </source>
</evidence>
<evidence type="ECO:0000313" key="11">
    <source>
        <dbReference type="Proteomes" id="UP000620124"/>
    </source>
</evidence>
<dbReference type="PROSITE" id="PS50048">
    <property type="entry name" value="ZN2_CY6_FUNGAL_2"/>
    <property type="match status" value="1"/>
</dbReference>
<dbReference type="PANTHER" id="PTHR31313:SF81">
    <property type="entry name" value="TY1 ENHANCER ACTIVATOR"/>
    <property type="match status" value="1"/>
</dbReference>
<dbReference type="InterPro" id="IPR036864">
    <property type="entry name" value="Zn2-C6_fun-type_DNA-bd_sf"/>
</dbReference>
<dbReference type="Proteomes" id="UP000620124">
    <property type="component" value="Unassembled WGS sequence"/>
</dbReference>
<keyword evidence="6" id="KW-0804">Transcription</keyword>
<sequence length="574" mass="64203">MNAKLKTPTCSRCKSRKIRCNGKSPCFSCSKLSRWCEYERDVTESELPLRRGVACFECRRKKKVPAFSLLMIAISPRRKRCNGELPCQTCSVGRGEVHCAYPDGDTAIVPPGELQAIVVHRTTTSSSLSVSGQLSAFQVPVLPPTVTPPASFASLPDRGSNGDDDLHHHHPWLSEAVHGLNAATIMSRSPLLAESPLELFGPHSLSALSLRPLDTTYHANTSRTLFLNHRIQLGICVLESTAKALSEGLTDAGSLHPVLLHTTQLLGSMLARRLQYTIPRQRELEEEQTRRILNSFNDPDVKPCPVGYLQTCTLLSMYFCTQGDIVRAREMLVMGNTIVLKYNIDAMTIDPPSSSDATRDEFKPNPETQRGVAQAAPLAAPLSRPDILISRPNPSSEINFLRAKSAFLLIEAQLLATRWYRQQMDEQVAEQWQRSYWNTMDALQAHHSFLNLTLTKLIFNPDLKAVRLSLKVCTVMVLIARLALLSPFREQLDIRLKKCESMTEIINISKSFSEEDCRYLDPLLSVCWTATIEMLEQCIARGSEVALYDLPAMVEIIRQQNETLERVLPVTVAH</sequence>
<dbReference type="Gene3D" id="4.10.240.10">
    <property type="entry name" value="Zn(2)-C6 fungal-type DNA-binding domain"/>
    <property type="match status" value="1"/>
</dbReference>
<dbReference type="SUPFAM" id="SSF57701">
    <property type="entry name" value="Zn2/Cys6 DNA-binding domain"/>
    <property type="match status" value="1"/>
</dbReference>
<name>A0A8H6X952_9AGAR</name>
<dbReference type="OrthoDB" id="2123952at2759"/>
<evidence type="ECO:0000259" key="9">
    <source>
        <dbReference type="PROSITE" id="PS50048"/>
    </source>
</evidence>
<evidence type="ECO:0000256" key="8">
    <source>
        <dbReference type="SAM" id="MobiDB-lite"/>
    </source>
</evidence>
<dbReference type="AlphaFoldDB" id="A0A8H6X952"/>
<dbReference type="PROSITE" id="PS00463">
    <property type="entry name" value="ZN2_CY6_FUNGAL_1"/>
    <property type="match status" value="1"/>
</dbReference>
<reference evidence="10" key="1">
    <citation type="submission" date="2020-05" db="EMBL/GenBank/DDBJ databases">
        <title>Mycena genomes resolve the evolution of fungal bioluminescence.</title>
        <authorList>
            <person name="Tsai I.J."/>
        </authorList>
    </citation>
    <scope>NUCLEOTIDE SEQUENCE</scope>
    <source>
        <strain evidence="10">CCC161011</strain>
    </source>
</reference>
<dbReference type="SMART" id="SM00066">
    <property type="entry name" value="GAL4"/>
    <property type="match status" value="1"/>
</dbReference>
<comment type="subcellular location">
    <subcellularLocation>
        <location evidence="1">Nucleus</location>
    </subcellularLocation>
</comment>
<accession>A0A8H6X952</accession>
<dbReference type="CDD" id="cd00067">
    <property type="entry name" value="GAL4"/>
    <property type="match status" value="1"/>
</dbReference>
<proteinExistence type="predicted"/>
<keyword evidence="4" id="KW-0805">Transcription regulation</keyword>
<feature type="domain" description="Zn(2)-C6 fungal-type" evidence="9">
    <location>
        <begin position="9"/>
        <end position="38"/>
    </location>
</feature>
<keyword evidence="7" id="KW-0539">Nucleus</keyword>
<dbReference type="Pfam" id="PF00172">
    <property type="entry name" value="Zn_clus"/>
    <property type="match status" value="1"/>
</dbReference>
<dbReference type="InterPro" id="IPR001138">
    <property type="entry name" value="Zn2Cys6_DnaBD"/>
</dbReference>
<dbReference type="InterPro" id="IPR051615">
    <property type="entry name" value="Transcr_Regulatory_Elem"/>
</dbReference>
<evidence type="ECO:0000256" key="3">
    <source>
        <dbReference type="ARBA" id="ARBA00022833"/>
    </source>
</evidence>
<evidence type="ECO:0000256" key="4">
    <source>
        <dbReference type="ARBA" id="ARBA00023015"/>
    </source>
</evidence>
<dbReference type="GO" id="GO:0003677">
    <property type="term" value="F:DNA binding"/>
    <property type="evidence" value="ECO:0007669"/>
    <property type="project" value="UniProtKB-KW"/>
</dbReference>